<feature type="coiled-coil region" evidence="5">
    <location>
        <begin position="320"/>
        <end position="400"/>
    </location>
</feature>
<dbReference type="PROSITE" id="PS00226">
    <property type="entry name" value="IF_ROD_1"/>
    <property type="match status" value="1"/>
</dbReference>
<keyword evidence="9" id="KW-1185">Reference proteome</keyword>
<dbReference type="AlphaFoldDB" id="A0A3Q4BWJ0"/>
<feature type="region of interest" description="Disordered" evidence="6">
    <location>
        <begin position="1"/>
        <end position="38"/>
    </location>
</feature>
<dbReference type="GO" id="GO:0030280">
    <property type="term" value="F:structural constituent of skin epidermis"/>
    <property type="evidence" value="ECO:0007669"/>
    <property type="project" value="TreeGrafter"/>
</dbReference>
<dbReference type="InterPro" id="IPR003054">
    <property type="entry name" value="Keratin_II"/>
</dbReference>
<feature type="coiled-coil region" evidence="5">
    <location>
        <begin position="164"/>
        <end position="254"/>
    </location>
</feature>
<reference evidence="8" key="2">
    <citation type="submission" date="2025-09" db="UniProtKB">
        <authorList>
            <consortium name="Ensembl"/>
        </authorList>
    </citation>
    <scope>IDENTIFICATION</scope>
</reference>
<dbReference type="Pfam" id="PF16208">
    <property type="entry name" value="Keratin_2_head"/>
    <property type="match status" value="1"/>
</dbReference>
<dbReference type="FunFam" id="1.20.5.170:FF:000004">
    <property type="entry name" value="Keratin, type II cytoskeletal 5"/>
    <property type="match status" value="1"/>
</dbReference>
<keyword evidence="2 5" id="KW-0175">Coiled coil</keyword>
<dbReference type="Ensembl" id="ENSMMOT00000026932.1">
    <property type="protein sequence ID" value="ENSMMOP00000026477.1"/>
    <property type="gene ID" value="ENSMMOG00000019709.1"/>
</dbReference>
<evidence type="ECO:0000256" key="4">
    <source>
        <dbReference type="RuleBase" id="RU000685"/>
    </source>
</evidence>
<dbReference type="PANTHER" id="PTHR45616">
    <property type="entry name" value="GATA-TYPE DOMAIN-CONTAINING PROTEIN"/>
    <property type="match status" value="1"/>
</dbReference>
<dbReference type="Gene3D" id="1.20.5.170">
    <property type="match status" value="1"/>
</dbReference>
<dbReference type="GO" id="GO:0005615">
    <property type="term" value="C:extracellular space"/>
    <property type="evidence" value="ECO:0007669"/>
    <property type="project" value="TreeGrafter"/>
</dbReference>
<evidence type="ECO:0000313" key="9">
    <source>
        <dbReference type="Proteomes" id="UP000261620"/>
    </source>
</evidence>
<dbReference type="FunFam" id="1.20.5.500:FF:000001">
    <property type="entry name" value="Type II keratin 23"/>
    <property type="match status" value="1"/>
</dbReference>
<feature type="domain" description="IF rod" evidence="7">
    <location>
        <begin position="111"/>
        <end position="422"/>
    </location>
</feature>
<feature type="compositionally biased region" description="Low complexity" evidence="6">
    <location>
        <begin position="1"/>
        <end position="24"/>
    </location>
</feature>
<protein>
    <recommendedName>
        <fullName evidence="7">IF rod domain-containing protein</fullName>
    </recommendedName>
</protein>
<dbReference type="InterPro" id="IPR032444">
    <property type="entry name" value="Keratin_2_head"/>
</dbReference>
<sequence>MTSYKTSSYTVKTSSAPRSFSSRSYAGPSGSRKSFSVQSSFGGGSRGFGGTGITSSTAYGLNSSMGLGYGGGFGSSLVAQAPITAVTVNRSLLAPLNLEIDPNIQIVRTQEKEQIKSLNNRFASFIDKVRFLEQQNKMLETKWNLLQGQTTTRSNIDAMFEAYITNLRRQLDSLGNDKMKLEADLHNMQGLVEDFKNKYEDEINKRTECENDFVLIKKDVDEAYMNKVELEAKLESLTDEINFLRSIYEEELHELQSQIKDTSVIVEMDNSRNLDMDAIVAEVRAQYEDIANRSRAEAESWYRTKYEEMQTSATRYGDDLRSTKTEIADLTRMIQRLTSEIDSVKGQRANLEAQIAEAEERGELAVKDAKARIKELEEALQRAKQDMARQIREYQDLMNVKLALDIEIATYRKLLEGEEDRLASGIKAINISQQSSKSLDFFTFTSYSGFPMDSLKSNYSSNYSSGYSSGFSGGSGYGGSMAGFSSSSGYGTTQSKKNVVIKMIETKDGRVVSESSEVIED</sequence>
<organism evidence="8 9">
    <name type="scientific">Mola mola</name>
    <name type="common">Ocean sunfish</name>
    <name type="synonym">Tetraodon mola</name>
    <dbReference type="NCBI Taxonomy" id="94237"/>
    <lineage>
        <taxon>Eukaryota</taxon>
        <taxon>Metazoa</taxon>
        <taxon>Chordata</taxon>
        <taxon>Craniata</taxon>
        <taxon>Vertebrata</taxon>
        <taxon>Euteleostomi</taxon>
        <taxon>Actinopterygii</taxon>
        <taxon>Neopterygii</taxon>
        <taxon>Teleostei</taxon>
        <taxon>Neoteleostei</taxon>
        <taxon>Acanthomorphata</taxon>
        <taxon>Eupercaria</taxon>
        <taxon>Tetraodontiformes</taxon>
        <taxon>Molidae</taxon>
        <taxon>Mola</taxon>
    </lineage>
</organism>
<dbReference type="SUPFAM" id="SSF64593">
    <property type="entry name" value="Intermediate filament protein, coiled coil region"/>
    <property type="match status" value="3"/>
</dbReference>
<dbReference type="GO" id="GO:0045109">
    <property type="term" value="P:intermediate filament organization"/>
    <property type="evidence" value="ECO:0007669"/>
    <property type="project" value="TreeGrafter"/>
</dbReference>
<dbReference type="FunFam" id="1.20.5.1160:FF:000001">
    <property type="entry name" value="Keratin type II"/>
    <property type="match status" value="1"/>
</dbReference>
<dbReference type="PROSITE" id="PS51842">
    <property type="entry name" value="IF_ROD_2"/>
    <property type="match status" value="1"/>
</dbReference>
<proteinExistence type="inferred from homology"/>
<accession>A0A3Q4BWJ0</accession>
<dbReference type="Gene3D" id="1.20.5.1160">
    <property type="entry name" value="Vasodilator-stimulated phosphoprotein"/>
    <property type="match status" value="1"/>
</dbReference>
<evidence type="ECO:0000256" key="3">
    <source>
        <dbReference type="ARBA" id="ARBA00061646"/>
    </source>
</evidence>
<evidence type="ECO:0000256" key="6">
    <source>
        <dbReference type="SAM" id="MobiDB-lite"/>
    </source>
</evidence>
<evidence type="ECO:0000313" key="8">
    <source>
        <dbReference type="Ensembl" id="ENSMMOP00000026477.1"/>
    </source>
</evidence>
<dbReference type="Proteomes" id="UP000261620">
    <property type="component" value="Unplaced"/>
</dbReference>
<dbReference type="PANTHER" id="PTHR45616:SF59">
    <property type="entry name" value="KERATIN, TYPE II CYTOSKELETAL 8"/>
    <property type="match status" value="1"/>
</dbReference>
<dbReference type="PRINTS" id="PR01276">
    <property type="entry name" value="TYPE2KERATIN"/>
</dbReference>
<evidence type="ECO:0000256" key="2">
    <source>
        <dbReference type="ARBA" id="ARBA00023054"/>
    </source>
</evidence>
<dbReference type="InterPro" id="IPR018039">
    <property type="entry name" value="IF_conserved"/>
</dbReference>
<comment type="similarity">
    <text evidence="3 4">Belongs to the intermediate filament family.</text>
</comment>
<dbReference type="InterPro" id="IPR039008">
    <property type="entry name" value="IF_rod_dom"/>
</dbReference>
<dbReference type="Gene3D" id="1.20.5.500">
    <property type="entry name" value="Single helix bin"/>
    <property type="match status" value="1"/>
</dbReference>
<dbReference type="SMART" id="SM01391">
    <property type="entry name" value="Filament"/>
    <property type="match status" value="1"/>
</dbReference>
<evidence type="ECO:0000256" key="1">
    <source>
        <dbReference type="ARBA" id="ARBA00022754"/>
    </source>
</evidence>
<reference evidence="8" key="1">
    <citation type="submission" date="2025-08" db="UniProtKB">
        <authorList>
            <consortium name="Ensembl"/>
        </authorList>
    </citation>
    <scope>IDENTIFICATION</scope>
</reference>
<dbReference type="GO" id="GO:0031424">
    <property type="term" value="P:keratinization"/>
    <property type="evidence" value="ECO:0007669"/>
    <property type="project" value="TreeGrafter"/>
</dbReference>
<dbReference type="GO" id="GO:0045095">
    <property type="term" value="C:keratin filament"/>
    <property type="evidence" value="ECO:0007669"/>
    <property type="project" value="InterPro"/>
</dbReference>
<evidence type="ECO:0000259" key="7">
    <source>
        <dbReference type="PROSITE" id="PS51842"/>
    </source>
</evidence>
<dbReference type="Pfam" id="PF00038">
    <property type="entry name" value="Filament"/>
    <property type="match status" value="1"/>
</dbReference>
<evidence type="ECO:0000256" key="5">
    <source>
        <dbReference type="SAM" id="Coils"/>
    </source>
</evidence>
<keyword evidence="1 4" id="KW-0403">Intermediate filament</keyword>
<name>A0A3Q4BWJ0_MOLML</name>